<gene>
    <name evidence="3" type="ORF">BDZ85DRAFT_263218</name>
</gene>
<protein>
    <recommendedName>
        <fullName evidence="2">ABC transporter domain-containing protein</fullName>
    </recommendedName>
</protein>
<feature type="region of interest" description="Disordered" evidence="1">
    <location>
        <begin position="1"/>
        <end position="63"/>
    </location>
</feature>
<evidence type="ECO:0000259" key="2">
    <source>
        <dbReference type="Pfam" id="PF00005"/>
    </source>
</evidence>
<dbReference type="GO" id="GO:0005524">
    <property type="term" value="F:ATP binding"/>
    <property type="evidence" value="ECO:0007669"/>
    <property type="project" value="InterPro"/>
</dbReference>
<dbReference type="InterPro" id="IPR027417">
    <property type="entry name" value="P-loop_NTPase"/>
</dbReference>
<dbReference type="GO" id="GO:0016887">
    <property type="term" value="F:ATP hydrolysis activity"/>
    <property type="evidence" value="ECO:0007669"/>
    <property type="project" value="InterPro"/>
</dbReference>
<dbReference type="Gene3D" id="3.40.50.300">
    <property type="entry name" value="P-loop containing nucleotide triphosphate hydrolases"/>
    <property type="match status" value="1"/>
</dbReference>
<dbReference type="PANTHER" id="PTHR36681">
    <property type="entry name" value="NUCLEAR GTPASE, GERMINAL CENTER-ASSOCIATED, TANDEM DUPLICATE 3"/>
    <property type="match status" value="1"/>
</dbReference>
<name>A0A6A6GC30_9PEZI</name>
<dbReference type="InterPro" id="IPR003439">
    <property type="entry name" value="ABC_transporter-like_ATP-bd"/>
</dbReference>
<feature type="domain" description="ABC transporter" evidence="2">
    <location>
        <begin position="140"/>
        <end position="245"/>
    </location>
</feature>
<keyword evidence="4" id="KW-1185">Reference proteome</keyword>
<sequence>MMPSGGTDVSSARTGTPPTSSASETAAEPGAAPTSPLATSFKRPADEPPEDEPDSKSARRTIPGKVNYLGDELEEYDPAEAFCFELHEGLPMVASSLPECRRAEILSAKGLRLVLDELEKLPEQGKEIARLVQQMKICLNTKLSKKFVVVLVGDTGAGKSTFLNKLLGLRKQLASQGANGKAQTQVVTEYHFDERYSKENATKLSQRSIIHLKSKDRVDEEIEAHLETYLTFHNTAFRNLRGVQRKKEDIAEAETAEEFLLTVFAKQTGGNFKNADKLRAYARKLKAREYNKTLKALQDYCEGLLRPHFATKGDPATREIRIDEATVSKHNRAAAVYTERPMSGQTGLWPLVERVQTFVPCPLLAKGL</sequence>
<dbReference type="SUPFAM" id="SSF52540">
    <property type="entry name" value="P-loop containing nucleoside triphosphate hydrolases"/>
    <property type="match status" value="1"/>
</dbReference>
<dbReference type="EMBL" id="ML992507">
    <property type="protein sequence ID" value="KAF2223237.1"/>
    <property type="molecule type" value="Genomic_DNA"/>
</dbReference>
<reference evidence="4" key="1">
    <citation type="journal article" date="2020" name="Stud. Mycol.">
        <title>101 Dothideomycetes genomes: A test case for predicting lifestyles and emergence of pathogens.</title>
        <authorList>
            <person name="Haridas S."/>
            <person name="Albert R."/>
            <person name="Binder M."/>
            <person name="Bloem J."/>
            <person name="LaButti K."/>
            <person name="Salamov A."/>
            <person name="Andreopoulos B."/>
            <person name="Baker S."/>
            <person name="Barry K."/>
            <person name="Bills G."/>
            <person name="Bluhm B."/>
            <person name="Cannon C."/>
            <person name="Castanera R."/>
            <person name="Culley D."/>
            <person name="Daum C."/>
            <person name="Ezra D."/>
            <person name="Gonzalez J."/>
            <person name="Henrissat B."/>
            <person name="Kuo A."/>
            <person name="Liang C."/>
            <person name="Lipzen A."/>
            <person name="Lutzoni F."/>
            <person name="Magnuson J."/>
            <person name="Mondo S."/>
            <person name="Nolan M."/>
            <person name="Ohm R."/>
            <person name="Pangilinan J."/>
            <person name="Park H.-J."/>
            <person name="Ramirez L."/>
            <person name="Alfaro M."/>
            <person name="Sun H."/>
            <person name="Tritt A."/>
            <person name="Yoshinaga Y."/>
            <person name="Zwiers L.-H."/>
            <person name="Turgeon B."/>
            <person name="Goodwin S."/>
            <person name="Spatafora J."/>
            <person name="Crous P."/>
            <person name="Grigoriev I."/>
        </authorList>
    </citation>
    <scope>NUCLEOTIDE SEQUENCE [LARGE SCALE GENOMIC DNA]</scope>
    <source>
        <strain evidence="4">CECT 20119</strain>
    </source>
</reference>
<dbReference type="Pfam" id="PF00005">
    <property type="entry name" value="ABC_tran"/>
    <property type="match status" value="1"/>
</dbReference>
<evidence type="ECO:0000313" key="3">
    <source>
        <dbReference type="EMBL" id="KAF2223237.1"/>
    </source>
</evidence>
<dbReference type="AlphaFoldDB" id="A0A6A6GC30"/>
<feature type="non-terminal residue" evidence="3">
    <location>
        <position position="368"/>
    </location>
</feature>
<dbReference type="OrthoDB" id="3598281at2759"/>
<evidence type="ECO:0000313" key="4">
    <source>
        <dbReference type="Proteomes" id="UP000799538"/>
    </source>
</evidence>
<evidence type="ECO:0000256" key="1">
    <source>
        <dbReference type="SAM" id="MobiDB-lite"/>
    </source>
</evidence>
<dbReference type="Proteomes" id="UP000799538">
    <property type="component" value="Unassembled WGS sequence"/>
</dbReference>
<proteinExistence type="predicted"/>
<feature type="compositionally biased region" description="Polar residues" evidence="1">
    <location>
        <begin position="7"/>
        <end position="24"/>
    </location>
</feature>
<organism evidence="3 4">
    <name type="scientific">Elsinoe ampelina</name>
    <dbReference type="NCBI Taxonomy" id="302913"/>
    <lineage>
        <taxon>Eukaryota</taxon>
        <taxon>Fungi</taxon>
        <taxon>Dikarya</taxon>
        <taxon>Ascomycota</taxon>
        <taxon>Pezizomycotina</taxon>
        <taxon>Dothideomycetes</taxon>
        <taxon>Dothideomycetidae</taxon>
        <taxon>Myriangiales</taxon>
        <taxon>Elsinoaceae</taxon>
        <taxon>Elsinoe</taxon>
    </lineage>
</organism>
<dbReference type="PANTHER" id="PTHR36681:SF3">
    <property type="entry name" value="NUCLEAR GTPASE, GERMINAL CENTER-ASSOCIATED, TANDEM DUPLICATE 3"/>
    <property type="match status" value="1"/>
</dbReference>
<accession>A0A6A6GC30</accession>